<accession>A0A9P8UCQ3</accession>
<dbReference type="Proteomes" id="UP000758603">
    <property type="component" value="Unassembled WGS sequence"/>
</dbReference>
<organism evidence="1 2">
    <name type="scientific">Truncatella angustata</name>
    <dbReference type="NCBI Taxonomy" id="152316"/>
    <lineage>
        <taxon>Eukaryota</taxon>
        <taxon>Fungi</taxon>
        <taxon>Dikarya</taxon>
        <taxon>Ascomycota</taxon>
        <taxon>Pezizomycotina</taxon>
        <taxon>Sordariomycetes</taxon>
        <taxon>Xylariomycetidae</taxon>
        <taxon>Amphisphaeriales</taxon>
        <taxon>Sporocadaceae</taxon>
        <taxon>Truncatella</taxon>
    </lineage>
</organism>
<dbReference type="EMBL" id="JAGPXC010000009">
    <property type="protein sequence ID" value="KAH6646520.1"/>
    <property type="molecule type" value="Genomic_DNA"/>
</dbReference>
<comment type="caution">
    <text evidence="1">The sequence shown here is derived from an EMBL/GenBank/DDBJ whole genome shotgun (WGS) entry which is preliminary data.</text>
</comment>
<name>A0A9P8UCQ3_9PEZI</name>
<reference evidence="1" key="1">
    <citation type="journal article" date="2021" name="Nat. Commun.">
        <title>Genetic determinants of endophytism in the Arabidopsis root mycobiome.</title>
        <authorList>
            <person name="Mesny F."/>
            <person name="Miyauchi S."/>
            <person name="Thiergart T."/>
            <person name="Pickel B."/>
            <person name="Atanasova L."/>
            <person name="Karlsson M."/>
            <person name="Huettel B."/>
            <person name="Barry K.W."/>
            <person name="Haridas S."/>
            <person name="Chen C."/>
            <person name="Bauer D."/>
            <person name="Andreopoulos W."/>
            <person name="Pangilinan J."/>
            <person name="LaButti K."/>
            <person name="Riley R."/>
            <person name="Lipzen A."/>
            <person name="Clum A."/>
            <person name="Drula E."/>
            <person name="Henrissat B."/>
            <person name="Kohler A."/>
            <person name="Grigoriev I.V."/>
            <person name="Martin F.M."/>
            <person name="Hacquard S."/>
        </authorList>
    </citation>
    <scope>NUCLEOTIDE SEQUENCE</scope>
    <source>
        <strain evidence="1">MPI-SDFR-AT-0073</strain>
    </source>
</reference>
<dbReference type="AlphaFoldDB" id="A0A9P8UCQ3"/>
<dbReference type="GeneID" id="70136988"/>
<evidence type="ECO:0000313" key="2">
    <source>
        <dbReference type="Proteomes" id="UP000758603"/>
    </source>
</evidence>
<proteinExistence type="predicted"/>
<dbReference type="RefSeq" id="XP_045953034.1">
    <property type="nucleotide sequence ID" value="XM_046108097.1"/>
</dbReference>
<keyword evidence="2" id="KW-1185">Reference proteome</keyword>
<evidence type="ECO:0000313" key="1">
    <source>
        <dbReference type="EMBL" id="KAH6646520.1"/>
    </source>
</evidence>
<protein>
    <submittedName>
        <fullName evidence="1">Uncharacterized protein</fullName>
    </submittedName>
</protein>
<dbReference type="OrthoDB" id="5245230at2759"/>
<sequence length="188" mass="21121">MSTDTAAVKCLTVATSHISQIAQDLAEIRASLKRLEAELFYRSIPWASPIPSSGIKRGGDNCLESSSKRQRTGHEVNIRATRAWLKINDETHEYVMEPKRGKRKQRWKSTFISQKEEVDGEYLLTFSDVLSIEIRANADWLPIRVTWNDESGLFEGTEGINGKTLQVTDVVMINVMGGVGNSYIAYII</sequence>
<gene>
    <name evidence="1" type="ORF">BKA67DRAFT_662935</name>
</gene>